<keyword evidence="3" id="KW-1185">Reference proteome</keyword>
<name>A0A816CI68_9BILA</name>
<organism evidence="1 3">
    <name type="scientific">Didymodactylos carnosus</name>
    <dbReference type="NCBI Taxonomy" id="1234261"/>
    <lineage>
        <taxon>Eukaryota</taxon>
        <taxon>Metazoa</taxon>
        <taxon>Spiralia</taxon>
        <taxon>Gnathifera</taxon>
        <taxon>Rotifera</taxon>
        <taxon>Eurotatoria</taxon>
        <taxon>Bdelloidea</taxon>
        <taxon>Philodinida</taxon>
        <taxon>Philodinidae</taxon>
        <taxon>Didymodactylos</taxon>
    </lineage>
</organism>
<dbReference type="EMBL" id="CAJOBC010108797">
    <property type="protein sequence ID" value="CAF4516107.1"/>
    <property type="molecule type" value="Genomic_DNA"/>
</dbReference>
<dbReference type="EMBL" id="CAJNOQ010041458">
    <property type="protein sequence ID" value="CAF1623757.1"/>
    <property type="molecule type" value="Genomic_DNA"/>
</dbReference>
<evidence type="ECO:0000313" key="1">
    <source>
        <dbReference type="EMBL" id="CAF1623757.1"/>
    </source>
</evidence>
<gene>
    <name evidence="1" type="ORF">GPM918_LOCUS43899</name>
    <name evidence="2" type="ORF">SRO942_LOCUS45546</name>
</gene>
<reference evidence="1" key="1">
    <citation type="submission" date="2021-02" db="EMBL/GenBank/DDBJ databases">
        <authorList>
            <person name="Nowell W R."/>
        </authorList>
    </citation>
    <scope>NUCLEOTIDE SEQUENCE</scope>
</reference>
<evidence type="ECO:0000313" key="2">
    <source>
        <dbReference type="EMBL" id="CAF4516107.1"/>
    </source>
</evidence>
<proteinExistence type="predicted"/>
<accession>A0A816CI68</accession>
<evidence type="ECO:0000313" key="3">
    <source>
        <dbReference type="Proteomes" id="UP000663829"/>
    </source>
</evidence>
<sequence>MSSTNSEHWSNGLLPVTYEINTCVACDTNYTPYEVMFEQKLLTTNILTAVQKKRKLYDEHLTLKAEQYKVGGRVGIQISEVHRTHIDVKLLPCFTLSKDKKK</sequence>
<dbReference type="Proteomes" id="UP000681722">
    <property type="component" value="Unassembled WGS sequence"/>
</dbReference>
<dbReference type="Proteomes" id="UP000663829">
    <property type="component" value="Unassembled WGS sequence"/>
</dbReference>
<comment type="caution">
    <text evidence="1">The sequence shown here is derived from an EMBL/GenBank/DDBJ whole genome shotgun (WGS) entry which is preliminary data.</text>
</comment>
<protein>
    <submittedName>
        <fullName evidence="1">Uncharacterized protein</fullName>
    </submittedName>
</protein>
<dbReference type="AlphaFoldDB" id="A0A816CI68"/>